<keyword evidence="13" id="KW-1185">Reference proteome</keyword>
<dbReference type="SUPFAM" id="SSF57667">
    <property type="entry name" value="beta-beta-alpha zinc fingers"/>
    <property type="match status" value="4"/>
</dbReference>
<keyword evidence="6" id="KW-0805">Transcription regulation</keyword>
<name>A0A9N8KZ08_CHRIL</name>
<evidence type="ECO:0000256" key="9">
    <source>
        <dbReference type="ARBA" id="ARBA00023242"/>
    </source>
</evidence>
<evidence type="ECO:0000313" key="12">
    <source>
        <dbReference type="EMBL" id="CAD0207145.1"/>
    </source>
</evidence>
<dbReference type="FunFam" id="3.30.160.60:FF:000965">
    <property type="entry name" value="Neurotrophin receptor-interacting factor homolog"/>
    <property type="match status" value="1"/>
</dbReference>
<dbReference type="GO" id="GO:0003677">
    <property type="term" value="F:DNA binding"/>
    <property type="evidence" value="ECO:0007669"/>
    <property type="project" value="UniProtKB-KW"/>
</dbReference>
<evidence type="ECO:0000256" key="3">
    <source>
        <dbReference type="ARBA" id="ARBA00022737"/>
    </source>
</evidence>
<keyword evidence="7" id="KW-0238">DNA-binding</keyword>
<evidence type="ECO:0000256" key="10">
    <source>
        <dbReference type="PROSITE-ProRule" id="PRU00042"/>
    </source>
</evidence>
<dbReference type="AlphaFoldDB" id="A0A9N8KZ08"/>
<feature type="domain" description="C2H2-type" evidence="11">
    <location>
        <begin position="387"/>
        <end position="415"/>
    </location>
</feature>
<dbReference type="PROSITE" id="PS50157">
    <property type="entry name" value="ZINC_FINGER_C2H2_2"/>
    <property type="match status" value="5"/>
</dbReference>
<dbReference type="Pfam" id="PF00096">
    <property type="entry name" value="zf-C2H2"/>
    <property type="match status" value="3"/>
</dbReference>
<dbReference type="Proteomes" id="UP001154114">
    <property type="component" value="Chromosome 31"/>
</dbReference>
<feature type="domain" description="C2H2-type" evidence="11">
    <location>
        <begin position="253"/>
        <end position="281"/>
    </location>
</feature>
<dbReference type="PANTHER" id="PTHR24379">
    <property type="entry name" value="KRAB AND ZINC FINGER DOMAIN-CONTAINING"/>
    <property type="match status" value="1"/>
</dbReference>
<dbReference type="OrthoDB" id="1405595at2759"/>
<keyword evidence="9" id="KW-0539">Nucleus</keyword>
<dbReference type="PANTHER" id="PTHR24379:SF121">
    <property type="entry name" value="C2H2-TYPE DOMAIN-CONTAINING PROTEIN"/>
    <property type="match status" value="1"/>
</dbReference>
<evidence type="ECO:0000256" key="8">
    <source>
        <dbReference type="ARBA" id="ARBA00023163"/>
    </source>
</evidence>
<feature type="domain" description="C2H2-type" evidence="11">
    <location>
        <begin position="456"/>
        <end position="484"/>
    </location>
</feature>
<evidence type="ECO:0000256" key="4">
    <source>
        <dbReference type="ARBA" id="ARBA00022771"/>
    </source>
</evidence>
<dbReference type="InterPro" id="IPR036236">
    <property type="entry name" value="Znf_C2H2_sf"/>
</dbReference>
<dbReference type="GO" id="GO:0008270">
    <property type="term" value="F:zinc ion binding"/>
    <property type="evidence" value="ECO:0007669"/>
    <property type="project" value="UniProtKB-KW"/>
</dbReference>
<keyword evidence="4 10" id="KW-0863">Zinc-finger</keyword>
<proteinExistence type="predicted"/>
<evidence type="ECO:0000256" key="6">
    <source>
        <dbReference type="ARBA" id="ARBA00023015"/>
    </source>
</evidence>
<evidence type="ECO:0000256" key="5">
    <source>
        <dbReference type="ARBA" id="ARBA00022833"/>
    </source>
</evidence>
<accession>A0A9N8KZ08</accession>
<reference evidence="12" key="1">
    <citation type="submission" date="2021-12" db="EMBL/GenBank/DDBJ databases">
        <authorList>
            <person name="King R."/>
        </authorList>
    </citation>
    <scope>NUCLEOTIDE SEQUENCE</scope>
</reference>
<keyword evidence="3" id="KW-0677">Repeat</keyword>
<keyword evidence="5" id="KW-0862">Zinc</keyword>
<dbReference type="PROSITE" id="PS00028">
    <property type="entry name" value="ZINC_FINGER_C2H2_1"/>
    <property type="match status" value="10"/>
</dbReference>
<dbReference type="Gene3D" id="3.30.160.60">
    <property type="entry name" value="Classic Zinc Finger"/>
    <property type="match status" value="5"/>
</dbReference>
<evidence type="ECO:0000256" key="1">
    <source>
        <dbReference type="ARBA" id="ARBA00004123"/>
    </source>
</evidence>
<dbReference type="SMART" id="SM00355">
    <property type="entry name" value="ZnF_C2H2"/>
    <property type="match status" value="11"/>
</dbReference>
<organism evidence="12 13">
    <name type="scientific">Chrysodeixis includens</name>
    <name type="common">Soybean looper</name>
    <name type="synonym">Pseudoplusia includens</name>
    <dbReference type="NCBI Taxonomy" id="689277"/>
    <lineage>
        <taxon>Eukaryota</taxon>
        <taxon>Metazoa</taxon>
        <taxon>Ecdysozoa</taxon>
        <taxon>Arthropoda</taxon>
        <taxon>Hexapoda</taxon>
        <taxon>Insecta</taxon>
        <taxon>Pterygota</taxon>
        <taxon>Neoptera</taxon>
        <taxon>Endopterygota</taxon>
        <taxon>Lepidoptera</taxon>
        <taxon>Glossata</taxon>
        <taxon>Ditrysia</taxon>
        <taxon>Noctuoidea</taxon>
        <taxon>Noctuidae</taxon>
        <taxon>Plusiinae</taxon>
        <taxon>Chrysodeixis</taxon>
    </lineage>
</organism>
<dbReference type="GO" id="GO:0005634">
    <property type="term" value="C:nucleus"/>
    <property type="evidence" value="ECO:0007669"/>
    <property type="project" value="UniProtKB-SubCell"/>
</dbReference>
<keyword evidence="2" id="KW-0479">Metal-binding</keyword>
<evidence type="ECO:0000256" key="7">
    <source>
        <dbReference type="ARBA" id="ARBA00023125"/>
    </source>
</evidence>
<evidence type="ECO:0000256" key="2">
    <source>
        <dbReference type="ARBA" id="ARBA00022723"/>
    </source>
</evidence>
<feature type="domain" description="C2H2-type" evidence="11">
    <location>
        <begin position="545"/>
        <end position="568"/>
    </location>
</feature>
<dbReference type="InterPro" id="IPR013087">
    <property type="entry name" value="Znf_C2H2_type"/>
</dbReference>
<evidence type="ECO:0000259" key="11">
    <source>
        <dbReference type="PROSITE" id="PS50157"/>
    </source>
</evidence>
<sequence>MEVKIECERIYTLCEGCLSPDRRVTGLDDENKALFFFLRDGTITLKDETKHVQLCWECNGILNKIKDFQSRIKTAQYSLLHYIQSLYSKAHIPATLSNLKTKETSHFEQYIHNETQLEINLKASQKELTIEPKTFLPDSINIQNEPPDELLSDIKLEENGIKEEYIENSDQDYTFDEDIKIDEYIPESDKKKKCRERSNKPPLKDYTQYAIVTENKSLDMNQSFSETIYLSESEIETLLDKDRKNMRFDKFAFKCVECMLGYKRPLDLLRHKMFRHMDEYPTTCLACNTDIPSQPALTEHWRQHTKMLKCTLCAEICRSKGEMKKHLNRVHMKIFTCIRCQSQFGTLRQFGLHYHRYHEQVICDYCKAFFSTKRQLEQHIVRNHIPPYCSLCDRSFRDYRFLSRHSRALHPAELSADARQELCYCVECDIQYPSVHKYRTHLRDSVRHTQRPRRKIPCPDCGKIFSKNSYMKNHFRLVHVKESKHYCELCNKYFANGYGVRTHKLYVHQKVPHEKNKICDICGKGFSTNRILNNHRRTHTGERPFKCNYCSATFAQETACKTHKKSQHKNILTINTNNIPNT</sequence>
<feature type="domain" description="C2H2-type" evidence="11">
    <location>
        <begin position="517"/>
        <end position="544"/>
    </location>
</feature>
<evidence type="ECO:0000313" key="13">
    <source>
        <dbReference type="Proteomes" id="UP001154114"/>
    </source>
</evidence>
<dbReference type="EMBL" id="LR824034">
    <property type="protein sequence ID" value="CAD0207145.1"/>
    <property type="molecule type" value="Genomic_DNA"/>
</dbReference>
<comment type="subcellular location">
    <subcellularLocation>
        <location evidence="1">Nucleus</location>
    </subcellularLocation>
</comment>
<keyword evidence="8" id="KW-0804">Transcription</keyword>
<gene>
    <name evidence="12" type="ORF">CINC_LOCUS10123</name>
</gene>
<protein>
    <recommendedName>
        <fullName evidence="11">C2H2-type domain-containing protein</fullName>
    </recommendedName>
</protein>